<dbReference type="AlphaFoldDB" id="A0A7S3FHK9"/>
<name>A0A7S3FHK9_9EUKA</name>
<feature type="domain" description="K Homology" evidence="3">
    <location>
        <begin position="90"/>
        <end position="159"/>
    </location>
</feature>
<reference evidence="4" key="1">
    <citation type="submission" date="2021-01" db="EMBL/GenBank/DDBJ databases">
        <authorList>
            <person name="Corre E."/>
            <person name="Pelletier E."/>
            <person name="Niang G."/>
            <person name="Scheremetjew M."/>
            <person name="Finn R."/>
            <person name="Kale V."/>
            <person name="Holt S."/>
            <person name="Cochrane G."/>
            <person name="Meng A."/>
            <person name="Brown T."/>
            <person name="Cohen L."/>
        </authorList>
    </citation>
    <scope>NUCLEOTIDE SEQUENCE</scope>
    <source>
        <strain evidence="4">CCMP281</strain>
    </source>
</reference>
<dbReference type="InterPro" id="IPR004087">
    <property type="entry name" value="KH_dom"/>
</dbReference>
<evidence type="ECO:0000259" key="3">
    <source>
        <dbReference type="SMART" id="SM00322"/>
    </source>
</evidence>
<dbReference type="PROSITE" id="PS50084">
    <property type="entry name" value="KH_TYPE_1"/>
    <property type="match status" value="3"/>
</dbReference>
<dbReference type="PANTHER" id="PTHR10288">
    <property type="entry name" value="KH DOMAIN CONTAINING RNA BINDING PROTEIN"/>
    <property type="match status" value="1"/>
</dbReference>
<feature type="domain" description="K Homology" evidence="3">
    <location>
        <begin position="249"/>
        <end position="320"/>
    </location>
</feature>
<dbReference type="InterPro" id="IPR036612">
    <property type="entry name" value="KH_dom_type_1_sf"/>
</dbReference>
<evidence type="ECO:0000256" key="2">
    <source>
        <dbReference type="PROSITE-ProRule" id="PRU00117"/>
    </source>
</evidence>
<keyword evidence="2" id="KW-0694">RNA-binding</keyword>
<protein>
    <recommendedName>
        <fullName evidence="3">K Homology domain-containing protein</fullName>
    </recommendedName>
</protein>
<dbReference type="Pfam" id="PF00013">
    <property type="entry name" value="KH_1"/>
    <property type="match status" value="3"/>
</dbReference>
<dbReference type="InterPro" id="IPR004088">
    <property type="entry name" value="KH_dom_type_1"/>
</dbReference>
<dbReference type="SMART" id="SM00322">
    <property type="entry name" value="KH"/>
    <property type="match status" value="3"/>
</dbReference>
<keyword evidence="1" id="KW-0677">Repeat</keyword>
<evidence type="ECO:0000313" key="4">
    <source>
        <dbReference type="EMBL" id="CAE0148470.1"/>
    </source>
</evidence>
<dbReference type="GO" id="GO:0003723">
    <property type="term" value="F:RNA binding"/>
    <property type="evidence" value="ECO:0007669"/>
    <property type="project" value="UniProtKB-UniRule"/>
</dbReference>
<dbReference type="EMBL" id="HBHX01067683">
    <property type="protein sequence ID" value="CAE0148470.1"/>
    <property type="molecule type" value="Transcribed_RNA"/>
</dbReference>
<organism evidence="4">
    <name type="scientific">Haptolina ericina</name>
    <dbReference type="NCBI Taxonomy" id="156174"/>
    <lineage>
        <taxon>Eukaryota</taxon>
        <taxon>Haptista</taxon>
        <taxon>Haptophyta</taxon>
        <taxon>Prymnesiophyceae</taxon>
        <taxon>Prymnesiales</taxon>
        <taxon>Prymnesiaceae</taxon>
        <taxon>Haptolina</taxon>
    </lineage>
</organism>
<evidence type="ECO:0000256" key="1">
    <source>
        <dbReference type="ARBA" id="ARBA00022737"/>
    </source>
</evidence>
<proteinExistence type="predicted"/>
<dbReference type="SUPFAM" id="SSF54791">
    <property type="entry name" value="Eukaryotic type KH-domain (KH-domain type I)"/>
    <property type="match status" value="3"/>
</dbReference>
<accession>A0A7S3FHK9</accession>
<sequence length="322" mass="33404">MDQDPATVQLHFRMLIPIKEAGTLIGKAGVNIKSIREQSGCSVSIADLQPGMQERMTTIAGTAAGINRALDLALTTLDEDPQSQGAGESAQRDLKCVMSNNEVGRIIGKGGARVKEIRETSGASVKMDADAGGTDRLVTIGGTKASIVHAHQLIFEIVAAMGPSPPPKRQAIAAPTGYPGYPGYGQQPPAYGQPAQPYPGAYYGQQPAAGYPGYPGQMPQYAQQPAAGYAGARGGAAAGVGSGATDELPPCTLEQLVNQDGAGRLIGKGGSGIRELRESCRAQIKIGTEAEPGTEYRKVTLSGSLGDVRDAITAIMQRLMSK</sequence>
<gene>
    <name evidence="4" type="ORF">HERI1096_LOCUS37386</name>
</gene>
<dbReference type="Gene3D" id="3.30.1370.10">
    <property type="entry name" value="K Homology domain, type 1"/>
    <property type="match status" value="3"/>
</dbReference>
<feature type="domain" description="K Homology" evidence="3">
    <location>
        <begin position="8"/>
        <end position="78"/>
    </location>
</feature>